<name>A0ABR5V7B1_9CORY</name>
<dbReference type="GO" id="GO:0008237">
    <property type="term" value="F:metallopeptidase activity"/>
    <property type="evidence" value="ECO:0007669"/>
    <property type="project" value="UniProtKB-KW"/>
</dbReference>
<protein>
    <submittedName>
        <fullName evidence="4">Zinc metalloprotease</fullName>
    </submittedName>
</protein>
<proteinExistence type="predicted"/>
<keyword evidence="4" id="KW-0482">Metalloprotease</keyword>
<feature type="region of interest" description="Disordered" evidence="1">
    <location>
        <begin position="143"/>
        <end position="378"/>
    </location>
</feature>
<sequence>MVSMTAPTPEPQQSAPKKADAGSIGLIALVILAVIASLVMLISGSASALKLALIAALWAAVLGFFMVVRYRREAAESAALLESERARKVEPTQGDSDIMEEIRRELASIRAQIEELSGREFTYEPAALHAEARRIMELEEKTRETEVNFTQASKGAPTADAVAGRLGSQPSARAPQHNPLDDIISQKVQQRGQQTQQSQQAQAQQSQQAQRQAQERARQSFGRPTFPAQGQAQQAQQPQNQQATAQQQPQAKPASAKPSQHFPGGQPQKSPQSTFDTASFQTVRWDGQQSSHSKPAETKSAQASGHHAANAAQSAGAQQGQQGQQAQPQPQQARAAQHASHKHRAPEQEGSRGRRRSDEPREGSVSVAELMAAMKKKK</sequence>
<feature type="compositionally biased region" description="Basic and acidic residues" evidence="1">
    <location>
        <begin position="345"/>
        <end position="362"/>
    </location>
</feature>
<accession>A0ABR5V7B1</accession>
<gene>
    <name evidence="4" type="ORF">WM41_2040</name>
</gene>
<keyword evidence="5" id="KW-1185">Reference proteome</keyword>
<keyword evidence="4" id="KW-0378">Hydrolase</keyword>
<reference evidence="4 5" key="1">
    <citation type="journal article" date="2016" name="Int. J. Syst. Evol. Microbiol.">
        <title>Resolving the Complexity of Human Skin Metagenomes Using Single-Molecule Sequencing.</title>
        <authorList>
            <consortium name="NISC Comparative Sequencing Program"/>
            <person name="Tsai Y.C."/>
            <person name="Conlan S."/>
            <person name="Deming C."/>
            <person name="Segre J.A."/>
            <person name="Kong H.H."/>
            <person name="Korlach J."/>
            <person name="Oh J."/>
        </authorList>
    </citation>
    <scope>NUCLEOTIDE SEQUENCE [LARGE SCALE GENOMIC DNA]</scope>
    <source>
        <strain evidence="4 5">1B08</strain>
    </source>
</reference>
<feature type="transmembrane region" description="Helical" evidence="2">
    <location>
        <begin position="48"/>
        <end position="68"/>
    </location>
</feature>
<evidence type="ECO:0000256" key="2">
    <source>
        <dbReference type="SAM" id="Phobius"/>
    </source>
</evidence>
<feature type="transmembrane region" description="Helical" evidence="2">
    <location>
        <begin position="21"/>
        <end position="42"/>
    </location>
</feature>
<comment type="caution">
    <text evidence="4">The sequence shown here is derived from an EMBL/GenBank/DDBJ whole genome shotgun (WGS) entry which is preliminary data.</text>
</comment>
<feature type="domain" description="DUF6779" evidence="3">
    <location>
        <begin position="80"/>
        <end position="134"/>
    </location>
</feature>
<evidence type="ECO:0000256" key="1">
    <source>
        <dbReference type="SAM" id="MobiDB-lite"/>
    </source>
</evidence>
<evidence type="ECO:0000313" key="4">
    <source>
        <dbReference type="EMBL" id="KXU17322.1"/>
    </source>
</evidence>
<keyword evidence="4" id="KW-0645">Protease</keyword>
<feature type="compositionally biased region" description="Low complexity" evidence="1">
    <location>
        <begin position="300"/>
        <end position="338"/>
    </location>
</feature>
<dbReference type="Proteomes" id="UP000070339">
    <property type="component" value="Unassembled WGS sequence"/>
</dbReference>
<dbReference type="InterPro" id="IPR046706">
    <property type="entry name" value="DUF6779"/>
</dbReference>
<feature type="compositionally biased region" description="Low complexity" evidence="1">
    <location>
        <begin position="227"/>
        <end position="260"/>
    </location>
</feature>
<evidence type="ECO:0000259" key="3">
    <source>
        <dbReference type="Pfam" id="PF20570"/>
    </source>
</evidence>
<keyword evidence="2" id="KW-0812">Transmembrane</keyword>
<organism evidence="4 5">
    <name type="scientific">Corynebacterium simulans</name>
    <dbReference type="NCBI Taxonomy" id="146827"/>
    <lineage>
        <taxon>Bacteria</taxon>
        <taxon>Bacillati</taxon>
        <taxon>Actinomycetota</taxon>
        <taxon>Actinomycetes</taxon>
        <taxon>Mycobacteriales</taxon>
        <taxon>Corynebacteriaceae</taxon>
        <taxon>Corynebacterium</taxon>
    </lineage>
</organism>
<keyword evidence="2" id="KW-0472">Membrane</keyword>
<feature type="compositionally biased region" description="Low complexity" evidence="1">
    <location>
        <begin position="185"/>
        <end position="212"/>
    </location>
</feature>
<keyword evidence="2" id="KW-1133">Transmembrane helix</keyword>
<dbReference type="EMBL" id="LTEB01000038">
    <property type="protein sequence ID" value="KXU17322.1"/>
    <property type="molecule type" value="Genomic_DNA"/>
</dbReference>
<feature type="compositionally biased region" description="Polar residues" evidence="1">
    <location>
        <begin position="267"/>
        <end position="293"/>
    </location>
</feature>
<dbReference type="Pfam" id="PF20570">
    <property type="entry name" value="DUF6779"/>
    <property type="match status" value="1"/>
</dbReference>
<evidence type="ECO:0000313" key="5">
    <source>
        <dbReference type="Proteomes" id="UP000070339"/>
    </source>
</evidence>